<dbReference type="WBParaSite" id="L893_g20403.t1">
    <property type="protein sequence ID" value="L893_g20403.t1"/>
    <property type="gene ID" value="L893_g20403"/>
</dbReference>
<dbReference type="AlphaFoldDB" id="A0A1I7YWB3"/>
<keyword evidence="2" id="KW-1185">Reference proteome</keyword>
<feature type="region of interest" description="Disordered" evidence="1">
    <location>
        <begin position="33"/>
        <end position="56"/>
    </location>
</feature>
<dbReference type="Proteomes" id="UP000095287">
    <property type="component" value="Unplaced"/>
</dbReference>
<evidence type="ECO:0000313" key="3">
    <source>
        <dbReference type="WBParaSite" id="L893_g20403.t1"/>
    </source>
</evidence>
<evidence type="ECO:0000256" key="1">
    <source>
        <dbReference type="SAM" id="MobiDB-lite"/>
    </source>
</evidence>
<protein>
    <submittedName>
        <fullName evidence="3">Protein kinase domain-containing protein</fullName>
    </submittedName>
</protein>
<accession>A0A1I7YWB3</accession>
<feature type="region of interest" description="Disordered" evidence="1">
    <location>
        <begin position="1"/>
        <end position="21"/>
    </location>
</feature>
<sequence length="147" mass="16731">MMDQKKVDVKFRDEEDDEVEKRRKEFEAVLATALPSDSDWGSEDEEENKLDEQNNADELNKAMKTCMKVDPRPLEAKVEDAGQMKAKQEAGGHKCSGGSCPLDGIFMDLISSDALISYMIQNGRRELLKQMLDIGEEILDRKNEEHH</sequence>
<proteinExistence type="predicted"/>
<name>A0A1I7YWB3_9BILA</name>
<reference evidence="3" key="1">
    <citation type="submission" date="2016-11" db="UniProtKB">
        <authorList>
            <consortium name="WormBaseParasite"/>
        </authorList>
    </citation>
    <scope>IDENTIFICATION</scope>
</reference>
<organism evidence="2 3">
    <name type="scientific">Steinernema glaseri</name>
    <dbReference type="NCBI Taxonomy" id="37863"/>
    <lineage>
        <taxon>Eukaryota</taxon>
        <taxon>Metazoa</taxon>
        <taxon>Ecdysozoa</taxon>
        <taxon>Nematoda</taxon>
        <taxon>Chromadorea</taxon>
        <taxon>Rhabditida</taxon>
        <taxon>Tylenchina</taxon>
        <taxon>Panagrolaimomorpha</taxon>
        <taxon>Strongyloidoidea</taxon>
        <taxon>Steinernematidae</taxon>
        <taxon>Steinernema</taxon>
    </lineage>
</organism>
<feature type="compositionally biased region" description="Acidic residues" evidence="1">
    <location>
        <begin position="40"/>
        <end position="49"/>
    </location>
</feature>
<evidence type="ECO:0000313" key="2">
    <source>
        <dbReference type="Proteomes" id="UP000095287"/>
    </source>
</evidence>